<protein>
    <recommendedName>
        <fullName evidence="2">Prolyl 4-hydroxylase alpha subunit Fe(2+) 2OG dioxygenase domain-containing protein</fullName>
    </recommendedName>
</protein>
<evidence type="ECO:0008006" key="2">
    <source>
        <dbReference type="Google" id="ProtNLM"/>
    </source>
</evidence>
<evidence type="ECO:0000313" key="1">
    <source>
        <dbReference type="EMBL" id="SVA88448.1"/>
    </source>
</evidence>
<proteinExistence type="predicted"/>
<accession>A0A381ZGK4</accession>
<organism evidence="1">
    <name type="scientific">marine metagenome</name>
    <dbReference type="NCBI Taxonomy" id="408172"/>
    <lineage>
        <taxon>unclassified sequences</taxon>
        <taxon>metagenomes</taxon>
        <taxon>ecological metagenomes</taxon>
    </lineage>
</organism>
<dbReference type="Gene3D" id="2.60.120.620">
    <property type="entry name" value="q2cbj1_9rhob like domain"/>
    <property type="match status" value="1"/>
</dbReference>
<dbReference type="AlphaFoldDB" id="A0A381ZGK4"/>
<sequence>MEIIDNFLTEKDFVALRDVITAPDFNWHFSPGNNETDEEISSPPLFTHIVHGETVPFGHSSSSFRLLFCYLLHSAPFPGMYGLGLDTTRIRLNLNCKFPEPCKYMFHLDMSLGPAAVQWTTAILYINTNNGYTEFEDGTIVESVANRLVAFPANIKHRGVSQTDEETRILINFNYLRE</sequence>
<reference evidence="1" key="1">
    <citation type="submission" date="2018-05" db="EMBL/GenBank/DDBJ databases">
        <authorList>
            <person name="Lanie J.A."/>
            <person name="Ng W.-L."/>
            <person name="Kazmierczak K.M."/>
            <person name="Andrzejewski T.M."/>
            <person name="Davidsen T.M."/>
            <person name="Wayne K.J."/>
            <person name="Tettelin H."/>
            <person name="Glass J.I."/>
            <person name="Rusch D."/>
            <person name="Podicherti R."/>
            <person name="Tsui H.-C.T."/>
            <person name="Winkler M.E."/>
        </authorList>
    </citation>
    <scope>NUCLEOTIDE SEQUENCE</scope>
</reference>
<gene>
    <name evidence="1" type="ORF">METZ01_LOCUS141302</name>
</gene>
<dbReference type="EMBL" id="UINC01021264">
    <property type="protein sequence ID" value="SVA88448.1"/>
    <property type="molecule type" value="Genomic_DNA"/>
</dbReference>
<name>A0A381ZGK4_9ZZZZ</name>